<accession>A0AAW1AM52</accession>
<keyword evidence="9" id="KW-1185">Reference proteome</keyword>
<evidence type="ECO:0000256" key="2">
    <source>
        <dbReference type="ARBA" id="ARBA00004546"/>
    </source>
</evidence>
<comment type="subcellular location">
    <subcellularLocation>
        <location evidence="1">Golgi apparatus</location>
        <location evidence="1">Golgi stack membrane</location>
        <topology evidence="1">Peripheral membrane protein</topology>
        <orientation evidence="1">Cytoplasmic side</orientation>
    </subcellularLocation>
    <subcellularLocation>
        <location evidence="2">Golgi apparatus</location>
        <location evidence="2">trans-Golgi network membrane</location>
        <topology evidence="2">Peripheral membrane protein</topology>
        <orientation evidence="2">Cytoplasmic side</orientation>
    </subcellularLocation>
</comment>
<evidence type="ECO:0000313" key="9">
    <source>
        <dbReference type="Proteomes" id="UP001474421"/>
    </source>
</evidence>
<dbReference type="Gene3D" id="1.10.3630.10">
    <property type="entry name" value="yeast vps74-n-term truncation variant domain like"/>
    <property type="match status" value="1"/>
</dbReference>
<dbReference type="PANTHER" id="PTHR12704">
    <property type="entry name" value="TRANS-GOLGI PROTEIN GMX33"/>
    <property type="match status" value="1"/>
</dbReference>
<evidence type="ECO:0000256" key="3">
    <source>
        <dbReference type="ARBA" id="ARBA00007284"/>
    </source>
</evidence>
<gene>
    <name evidence="8" type="ORF">NXF25_018283</name>
</gene>
<proteinExistence type="inferred from homology"/>
<dbReference type="GO" id="GO:0070273">
    <property type="term" value="F:phosphatidylinositol-4-phosphate binding"/>
    <property type="evidence" value="ECO:0007669"/>
    <property type="project" value="InterPro"/>
</dbReference>
<dbReference type="GO" id="GO:0007030">
    <property type="term" value="P:Golgi organization"/>
    <property type="evidence" value="ECO:0007669"/>
    <property type="project" value="TreeGrafter"/>
</dbReference>
<dbReference type="GO" id="GO:0005802">
    <property type="term" value="C:trans-Golgi network"/>
    <property type="evidence" value="ECO:0007669"/>
    <property type="project" value="TreeGrafter"/>
</dbReference>
<reference evidence="8 9" key="1">
    <citation type="journal article" date="2024" name="Proc. Natl. Acad. Sci. U.S.A.">
        <title>The genetic regulatory architecture and epigenomic basis for age-related changes in rattlesnake venom.</title>
        <authorList>
            <person name="Hogan M.P."/>
            <person name="Holding M.L."/>
            <person name="Nystrom G.S."/>
            <person name="Colston T.J."/>
            <person name="Bartlett D.A."/>
            <person name="Mason A.J."/>
            <person name="Ellsworth S.A."/>
            <person name="Rautsaw R.M."/>
            <person name="Lawrence K.C."/>
            <person name="Strickland J.L."/>
            <person name="He B."/>
            <person name="Fraser P."/>
            <person name="Margres M.J."/>
            <person name="Gilbert D.M."/>
            <person name="Gibbs H.L."/>
            <person name="Parkinson C.L."/>
            <person name="Rokyta D.R."/>
        </authorList>
    </citation>
    <scope>NUCLEOTIDE SEQUENCE [LARGE SCALE GENOMIC DNA]</scope>
    <source>
        <strain evidence="8">DRR0105</strain>
    </source>
</reference>
<evidence type="ECO:0000256" key="5">
    <source>
        <dbReference type="ARBA" id="ARBA00023121"/>
    </source>
</evidence>
<keyword evidence="6" id="KW-0472">Membrane</keyword>
<keyword evidence="5" id="KW-0446">Lipid-binding</keyword>
<dbReference type="FunFam" id="1.10.3630.10:FF:000001">
    <property type="entry name" value="Golgi phosphoprotein 3"/>
    <property type="match status" value="1"/>
</dbReference>
<name>A0AAW1AM52_CROAD</name>
<evidence type="ECO:0000313" key="8">
    <source>
        <dbReference type="EMBL" id="KAK9390953.1"/>
    </source>
</evidence>
<protein>
    <submittedName>
        <fullName evidence="8">Golgi phosphoprotein 3-like</fullName>
    </submittedName>
</protein>
<dbReference type="GO" id="GO:0006890">
    <property type="term" value="P:retrograde vesicle-mediated transport, Golgi to endoplasmic reticulum"/>
    <property type="evidence" value="ECO:0007669"/>
    <property type="project" value="TreeGrafter"/>
</dbReference>
<sequence length="541" mass="59428">MAGRVETPQLPPQASLLAKPCWNQHLQIPLAKPGFNQGLFSARPLLEPPTRPPWGLWRPGRLPLQLEAPPGPQEPRTGLSWAGVSLRRVCVGGGEGEGGLLSPSAPFAPTDPFPPPLISPQLCLAGQRATLRGPIGCRARPSGGLVPPPPGPSILPPWQVCEWPAGEGEEGEKGGREREALPPPAADWRFPWLPLLPLALGAATGICFPGTPGSDGGEAFGASRLLPPRGEGRGGRLSSGWEGRARSAGLQTSREAMTTLIHRGKRVEVGRNADKRVEDEEHAMVNQIVGEEDSGDSKDIRLTLMEEILLLGLKDKEGYTSFWNDCISSGLRGGILIELAMRGRIQLEPQSMRKKRLLDRKVLMKSDAPTGDVLLDETLRHLKATETAETVQTWIELLTGETWNPFKLQYQLRNVRERIAKNLVEKGILTTEKQNFLLFDMTTHPVTNTTEKQRLVKRLQKSVLDRWVNDPHRMDRRTLALLVLAHASDVLENVFASLVDEKYDVAMNRSKDLMDRDPEVEAAKAAGAEMIWAVLAAFNKS</sequence>
<comment type="caution">
    <text evidence="8">The sequence shown here is derived from an EMBL/GenBank/DDBJ whole genome shotgun (WGS) entry which is preliminary data.</text>
</comment>
<organism evidence="8 9">
    <name type="scientific">Crotalus adamanteus</name>
    <name type="common">Eastern diamondback rattlesnake</name>
    <dbReference type="NCBI Taxonomy" id="8729"/>
    <lineage>
        <taxon>Eukaryota</taxon>
        <taxon>Metazoa</taxon>
        <taxon>Chordata</taxon>
        <taxon>Craniata</taxon>
        <taxon>Vertebrata</taxon>
        <taxon>Euteleostomi</taxon>
        <taxon>Lepidosauria</taxon>
        <taxon>Squamata</taxon>
        <taxon>Bifurcata</taxon>
        <taxon>Unidentata</taxon>
        <taxon>Episquamata</taxon>
        <taxon>Toxicofera</taxon>
        <taxon>Serpentes</taxon>
        <taxon>Colubroidea</taxon>
        <taxon>Viperidae</taxon>
        <taxon>Crotalinae</taxon>
        <taxon>Crotalus</taxon>
    </lineage>
</organism>
<dbReference type="GO" id="GO:0032580">
    <property type="term" value="C:Golgi cisterna membrane"/>
    <property type="evidence" value="ECO:0007669"/>
    <property type="project" value="UniProtKB-SubCell"/>
</dbReference>
<keyword evidence="4" id="KW-0333">Golgi apparatus</keyword>
<dbReference type="EMBL" id="JAOTOJ010000019">
    <property type="protein sequence ID" value="KAK9390953.1"/>
    <property type="molecule type" value="Genomic_DNA"/>
</dbReference>
<evidence type="ECO:0000256" key="1">
    <source>
        <dbReference type="ARBA" id="ARBA00004344"/>
    </source>
</evidence>
<dbReference type="GO" id="GO:0048194">
    <property type="term" value="P:Golgi vesicle budding"/>
    <property type="evidence" value="ECO:0007669"/>
    <property type="project" value="TreeGrafter"/>
</dbReference>
<dbReference type="InterPro" id="IPR038261">
    <property type="entry name" value="GPP34-like_sf"/>
</dbReference>
<dbReference type="PANTHER" id="PTHR12704:SF4">
    <property type="entry name" value="GOLGI PHOSPHOPROTEIN 3-LIKE"/>
    <property type="match status" value="1"/>
</dbReference>
<dbReference type="GO" id="GO:0043001">
    <property type="term" value="P:Golgi to plasma membrane protein transport"/>
    <property type="evidence" value="ECO:0007669"/>
    <property type="project" value="TreeGrafter"/>
</dbReference>
<evidence type="ECO:0000256" key="7">
    <source>
        <dbReference type="SAM" id="MobiDB-lite"/>
    </source>
</evidence>
<feature type="region of interest" description="Disordered" evidence="7">
    <location>
        <begin position="223"/>
        <end position="249"/>
    </location>
</feature>
<dbReference type="Pfam" id="PF05719">
    <property type="entry name" value="GPP34"/>
    <property type="match status" value="1"/>
</dbReference>
<dbReference type="InterPro" id="IPR008628">
    <property type="entry name" value="GPP34-like"/>
</dbReference>
<evidence type="ECO:0000256" key="6">
    <source>
        <dbReference type="ARBA" id="ARBA00023136"/>
    </source>
</evidence>
<evidence type="ECO:0000256" key="4">
    <source>
        <dbReference type="ARBA" id="ARBA00023034"/>
    </source>
</evidence>
<comment type="similarity">
    <text evidence="3">Belongs to the GOLPH3/VPS74 family.</text>
</comment>
<dbReference type="GO" id="GO:0005829">
    <property type="term" value="C:cytosol"/>
    <property type="evidence" value="ECO:0007669"/>
    <property type="project" value="TreeGrafter"/>
</dbReference>
<dbReference type="AlphaFoldDB" id="A0AAW1AM52"/>
<dbReference type="GO" id="GO:0000139">
    <property type="term" value="C:Golgi membrane"/>
    <property type="evidence" value="ECO:0007669"/>
    <property type="project" value="GOC"/>
</dbReference>
<dbReference type="Proteomes" id="UP001474421">
    <property type="component" value="Unassembled WGS sequence"/>
</dbReference>